<feature type="compositionally biased region" description="Low complexity" evidence="1">
    <location>
        <begin position="229"/>
        <end position="238"/>
    </location>
</feature>
<evidence type="ECO:0000313" key="3">
    <source>
        <dbReference type="EMBL" id="KAK0467685.1"/>
    </source>
</evidence>
<evidence type="ECO:0000313" key="4">
    <source>
        <dbReference type="Proteomes" id="UP001175227"/>
    </source>
</evidence>
<dbReference type="EMBL" id="JAUEPR010000079">
    <property type="protein sequence ID" value="KAK0467374.1"/>
    <property type="molecule type" value="Genomic_DNA"/>
</dbReference>
<dbReference type="AlphaFoldDB" id="A0AA39U608"/>
<comment type="caution">
    <text evidence="3">The sequence shown here is derived from an EMBL/GenBank/DDBJ whole genome shotgun (WGS) entry which is preliminary data.</text>
</comment>
<reference evidence="3" key="1">
    <citation type="submission" date="2023-06" db="EMBL/GenBank/DDBJ databases">
        <authorList>
            <consortium name="Lawrence Berkeley National Laboratory"/>
            <person name="Ahrendt S."/>
            <person name="Sahu N."/>
            <person name="Indic B."/>
            <person name="Wong-Bajracharya J."/>
            <person name="Merenyi Z."/>
            <person name="Ke H.-M."/>
            <person name="Monk M."/>
            <person name="Kocsube S."/>
            <person name="Drula E."/>
            <person name="Lipzen A."/>
            <person name="Balint B."/>
            <person name="Henrissat B."/>
            <person name="Andreopoulos B."/>
            <person name="Martin F.M."/>
            <person name="Harder C.B."/>
            <person name="Rigling D."/>
            <person name="Ford K.L."/>
            <person name="Foster G.D."/>
            <person name="Pangilinan J."/>
            <person name="Papanicolaou A."/>
            <person name="Barry K."/>
            <person name="LaButti K."/>
            <person name="Viragh M."/>
            <person name="Koriabine M."/>
            <person name="Yan M."/>
            <person name="Riley R."/>
            <person name="Champramary S."/>
            <person name="Plett K.L."/>
            <person name="Tsai I.J."/>
            <person name="Slot J."/>
            <person name="Sipos G."/>
            <person name="Plett J."/>
            <person name="Nagy L.G."/>
            <person name="Grigoriev I.V."/>
        </authorList>
    </citation>
    <scope>NUCLEOTIDE SEQUENCE</scope>
    <source>
        <strain evidence="3">ICMP 16352</strain>
    </source>
</reference>
<feature type="region of interest" description="Disordered" evidence="1">
    <location>
        <begin position="228"/>
        <end position="257"/>
    </location>
</feature>
<accession>A0AA39U608</accession>
<evidence type="ECO:0000256" key="1">
    <source>
        <dbReference type="SAM" id="MobiDB-lite"/>
    </source>
</evidence>
<feature type="non-terminal residue" evidence="3">
    <location>
        <position position="1"/>
    </location>
</feature>
<sequence length="480" mass="53287">MDATRSSLNLATHAPISGGSMSEHNEEPARCPSVAYSQQIDYDWDSIDLSAFESFCAQVLGCEEPLSDQRTHSISDQEYFIMDDELQISDSPLPYFTELGPEWQCGATAAAASDTSNEGESLPKTVLTNGHSVVNNQCLGATWNSKFDDTDRCRPSTLPLQPEPSTFYPTPPRSSSPPSTVNPAHAYAPAWQPSSVAGSSNGTSYPEAPHVSSTLAQNPYRALTLQDISTPSSFGSSSTEQRIPQSGKVPRHDGIPPRRVNPYPGMSCFVPTRFSNDELLNNFNFRMSLSGTCIQKLTAGTHLYVPMNTTKVANLAPIYDENLAPATTFFGLQRVAPPPDALHVCPHTHCFAALRIEDFSEHFHTHHSQWNNSVCCESSCPRFYMPHNPNSTHGPLCRRQIICMHGDIPTFLNREKVKDHMLAKHLKLKHIECPHCPSVLANVETMGTHLRICDGLNWARREPKVDRRSERSSRRKQDRD</sequence>
<gene>
    <name evidence="3" type="ORF">IW261DRAFT_1518856</name>
    <name evidence="2" type="ORF">IW261DRAFT_1520220</name>
</gene>
<dbReference type="EMBL" id="JAUEPR010000072">
    <property type="protein sequence ID" value="KAK0467685.1"/>
    <property type="molecule type" value="Genomic_DNA"/>
</dbReference>
<feature type="compositionally biased region" description="Polar residues" evidence="1">
    <location>
        <begin position="1"/>
        <end position="10"/>
    </location>
</feature>
<proteinExistence type="predicted"/>
<dbReference type="Proteomes" id="UP001175227">
    <property type="component" value="Unassembled WGS sequence"/>
</dbReference>
<name>A0AA39U608_9AGAR</name>
<feature type="region of interest" description="Disordered" evidence="1">
    <location>
        <begin position="150"/>
        <end position="186"/>
    </location>
</feature>
<feature type="region of interest" description="Disordered" evidence="1">
    <location>
        <begin position="1"/>
        <end position="32"/>
    </location>
</feature>
<protein>
    <submittedName>
        <fullName evidence="3">Uncharacterized protein</fullName>
    </submittedName>
</protein>
<organism evidence="3 4">
    <name type="scientific">Armillaria novae-zelandiae</name>
    <dbReference type="NCBI Taxonomy" id="153914"/>
    <lineage>
        <taxon>Eukaryota</taxon>
        <taxon>Fungi</taxon>
        <taxon>Dikarya</taxon>
        <taxon>Basidiomycota</taxon>
        <taxon>Agaricomycotina</taxon>
        <taxon>Agaricomycetes</taxon>
        <taxon>Agaricomycetidae</taxon>
        <taxon>Agaricales</taxon>
        <taxon>Marasmiineae</taxon>
        <taxon>Physalacriaceae</taxon>
        <taxon>Armillaria</taxon>
    </lineage>
</organism>
<keyword evidence="4" id="KW-1185">Reference proteome</keyword>
<evidence type="ECO:0000313" key="2">
    <source>
        <dbReference type="EMBL" id="KAK0467374.1"/>
    </source>
</evidence>